<dbReference type="Pfam" id="PF07715">
    <property type="entry name" value="Plug"/>
    <property type="match status" value="1"/>
</dbReference>
<evidence type="ECO:0000256" key="1">
    <source>
        <dbReference type="ARBA" id="ARBA00004571"/>
    </source>
</evidence>
<evidence type="ECO:0000256" key="7">
    <source>
        <dbReference type="ARBA" id="ARBA00022729"/>
    </source>
</evidence>
<accession>A0A177N0Q6</accession>
<dbReference type="InterPro" id="IPR037066">
    <property type="entry name" value="Plug_dom_sf"/>
</dbReference>
<evidence type="ECO:0000256" key="11">
    <source>
        <dbReference type="ARBA" id="ARBA00023136"/>
    </source>
</evidence>
<feature type="region of interest" description="Disordered" evidence="16">
    <location>
        <begin position="138"/>
        <end position="160"/>
    </location>
</feature>
<sequence>MKPLRLRRSRKRAAATLCLGLSAAAALQPSLAEPAAANSAAVYRFDIAAQPLYAALSQLAEQTGIQFVYSPDLVRSLQAPALSGSMTADQALQKLLAGSGLAHKAGQGNSVILEKTAVNQPQSAPGSTTLPSVTVVGKASGFDDNDPHSREYAKSHSAAATKTDTPIFDTAASIQVVPRAVMEDQKNTRIKDALENVSGVRAQPTLGMGTGFIVRGFKVDHVFRNGLITTQSNGFNSEFDIANLESVEILKGPSAMLYGRSEPGGLINVTTKKPSETPFYSLEQQFGSYDYYRTQWDATGPLNGDKTLLYRFSGSYQDNNSFRDLIFTDRVSVSPSITWKPSDATDFTLNVEGLKQDYQADFGIPAIGNRPANIPIGNSFGDTNDPVDHLSKVHLGTEFNHRFNQDWAIHNRFLMSRENNEQVFVNPSPAFGNALLADNRTLGRNIFSQENEVEAYTTNLDLTGKFKLLGMQHDALVGFDYTQSHTMYHTQGDWQNRNPALDIDIYNPRASYGIPASVFDSTLASYVQPGREYSMFVTEWYGAYFQDHITLWDKLHIYGGGRYDWAEVGRGRGTTEASAENALEYSNPSVKRKDEAFSPRVGILYQPWRWLSVYGSWSNSFGANNGVSAAGQALAPETGEQFEAGVKTQFFDDRLLATLAYYHLTKNNIMTADLSTPDPTDNAAIGQARSQGIELDVSGRLSDNFSIIGSYAFTDARITKNNDGYEGSRLPNVAEHSGSLWLRFDANGYQAAEGFSMGVGGVLAGKREGNYAYYGSPFQLPGYVRVDAFAAYKWNVHKFPVTAQFNIRNLLDKTYYESTDPDANVSPRNGIYPGAPLMAIGSVKVEF</sequence>
<feature type="domain" description="Secretin/TonB short N-terminal" evidence="18">
    <location>
        <begin position="65"/>
        <end position="116"/>
    </location>
</feature>
<dbReference type="InterPro" id="IPR012910">
    <property type="entry name" value="Plug_dom"/>
</dbReference>
<keyword evidence="12" id="KW-0675">Receptor</keyword>
<comment type="caution">
    <text evidence="19">The sequence shown here is derived from an EMBL/GenBank/DDBJ whole genome shotgun (WGS) entry which is preliminary data.</text>
</comment>
<dbReference type="PANTHER" id="PTHR32552:SF68">
    <property type="entry name" value="FERRICHROME OUTER MEMBRANE TRANSPORTER_PHAGE RECEPTOR"/>
    <property type="match status" value="1"/>
</dbReference>
<dbReference type="InterPro" id="IPR011662">
    <property type="entry name" value="Secretin/TonB_short_N"/>
</dbReference>
<evidence type="ECO:0000256" key="6">
    <source>
        <dbReference type="ARBA" id="ARBA00022692"/>
    </source>
</evidence>
<dbReference type="GO" id="GO:0015344">
    <property type="term" value="F:siderophore uptake transmembrane transporter activity"/>
    <property type="evidence" value="ECO:0007669"/>
    <property type="project" value="TreeGrafter"/>
</dbReference>
<dbReference type="GO" id="GO:0015891">
    <property type="term" value="P:siderophore transport"/>
    <property type="evidence" value="ECO:0007669"/>
    <property type="project" value="InterPro"/>
</dbReference>
<evidence type="ECO:0000256" key="13">
    <source>
        <dbReference type="ARBA" id="ARBA00023237"/>
    </source>
</evidence>
<dbReference type="Pfam" id="PF07660">
    <property type="entry name" value="STN"/>
    <property type="match status" value="1"/>
</dbReference>
<evidence type="ECO:0000256" key="8">
    <source>
        <dbReference type="ARBA" id="ARBA00023004"/>
    </source>
</evidence>
<dbReference type="Proteomes" id="UP000077857">
    <property type="component" value="Unassembled WGS sequence"/>
</dbReference>
<name>A0A177N0Q6_9GAMM</name>
<dbReference type="FunFam" id="2.170.130.10:FF:000001">
    <property type="entry name" value="Catecholate siderophore TonB-dependent receptor"/>
    <property type="match status" value="1"/>
</dbReference>
<evidence type="ECO:0000256" key="4">
    <source>
        <dbReference type="ARBA" id="ARBA00022452"/>
    </source>
</evidence>
<keyword evidence="9" id="KW-0406">Ion transport</keyword>
<evidence type="ECO:0000313" key="20">
    <source>
        <dbReference type="Proteomes" id="UP000077857"/>
    </source>
</evidence>
<dbReference type="SMART" id="SM00965">
    <property type="entry name" value="STN"/>
    <property type="match status" value="1"/>
</dbReference>
<evidence type="ECO:0000256" key="2">
    <source>
        <dbReference type="ARBA" id="ARBA00009810"/>
    </source>
</evidence>
<dbReference type="GO" id="GO:0038023">
    <property type="term" value="F:signaling receptor activity"/>
    <property type="evidence" value="ECO:0007669"/>
    <property type="project" value="InterPro"/>
</dbReference>
<dbReference type="RefSeq" id="WP_064042370.1">
    <property type="nucleotide sequence ID" value="NZ_LUUJ01000123.1"/>
</dbReference>
<keyword evidence="4 14" id="KW-1134">Transmembrane beta strand</keyword>
<evidence type="ECO:0000256" key="9">
    <source>
        <dbReference type="ARBA" id="ARBA00023065"/>
    </source>
</evidence>
<dbReference type="Pfam" id="PF00593">
    <property type="entry name" value="TonB_dep_Rec_b-barrel"/>
    <property type="match status" value="1"/>
</dbReference>
<comment type="similarity">
    <text evidence="2 14 15">Belongs to the TonB-dependent receptor family.</text>
</comment>
<keyword evidence="8" id="KW-0408">Iron</keyword>
<dbReference type="FunFam" id="2.40.170.20:FF:000005">
    <property type="entry name" value="TonB-dependent siderophore receptor"/>
    <property type="match status" value="1"/>
</dbReference>
<keyword evidence="13 14" id="KW-0998">Cell outer membrane</keyword>
<dbReference type="SUPFAM" id="SSF56935">
    <property type="entry name" value="Porins"/>
    <property type="match status" value="1"/>
</dbReference>
<dbReference type="InterPro" id="IPR039426">
    <property type="entry name" value="TonB-dep_rcpt-like"/>
</dbReference>
<dbReference type="NCBIfam" id="TIGR01783">
    <property type="entry name" value="TonB-siderophor"/>
    <property type="match status" value="1"/>
</dbReference>
<dbReference type="PANTHER" id="PTHR32552">
    <property type="entry name" value="FERRICHROME IRON RECEPTOR-RELATED"/>
    <property type="match status" value="1"/>
</dbReference>
<dbReference type="GO" id="GO:0009279">
    <property type="term" value="C:cell outer membrane"/>
    <property type="evidence" value="ECO:0007669"/>
    <property type="project" value="UniProtKB-SubCell"/>
</dbReference>
<evidence type="ECO:0000256" key="10">
    <source>
        <dbReference type="ARBA" id="ARBA00023077"/>
    </source>
</evidence>
<dbReference type="InterPro" id="IPR036942">
    <property type="entry name" value="Beta-barrel_TonB_sf"/>
</dbReference>
<dbReference type="Gene3D" id="3.55.50.30">
    <property type="match status" value="1"/>
</dbReference>
<evidence type="ECO:0000256" key="15">
    <source>
        <dbReference type="RuleBase" id="RU003357"/>
    </source>
</evidence>
<keyword evidence="3 14" id="KW-0813">Transport</keyword>
<dbReference type="OrthoDB" id="127311at2"/>
<keyword evidence="7 17" id="KW-0732">Signal</keyword>
<dbReference type="CDD" id="cd01347">
    <property type="entry name" value="ligand_gated_channel"/>
    <property type="match status" value="1"/>
</dbReference>
<keyword evidence="5" id="KW-0410">Iron transport</keyword>
<dbReference type="InterPro" id="IPR010105">
    <property type="entry name" value="TonB_sidphr_rcpt"/>
</dbReference>
<evidence type="ECO:0000259" key="18">
    <source>
        <dbReference type="SMART" id="SM00965"/>
    </source>
</evidence>
<evidence type="ECO:0000313" key="19">
    <source>
        <dbReference type="EMBL" id="OAI11234.1"/>
    </source>
</evidence>
<keyword evidence="10 15" id="KW-0798">TonB box</keyword>
<protein>
    <submittedName>
        <fullName evidence="19">Ligand-gated channel</fullName>
    </submittedName>
</protein>
<feature type="compositionally biased region" description="Basic and acidic residues" evidence="16">
    <location>
        <begin position="145"/>
        <end position="154"/>
    </location>
</feature>
<organism evidence="19 20">
    <name type="scientific">Methylomonas koyamae</name>
    <dbReference type="NCBI Taxonomy" id="702114"/>
    <lineage>
        <taxon>Bacteria</taxon>
        <taxon>Pseudomonadati</taxon>
        <taxon>Pseudomonadota</taxon>
        <taxon>Gammaproteobacteria</taxon>
        <taxon>Methylococcales</taxon>
        <taxon>Methylococcaceae</taxon>
        <taxon>Methylomonas</taxon>
    </lineage>
</organism>
<evidence type="ECO:0000256" key="3">
    <source>
        <dbReference type="ARBA" id="ARBA00022448"/>
    </source>
</evidence>
<evidence type="ECO:0000256" key="16">
    <source>
        <dbReference type="SAM" id="MobiDB-lite"/>
    </source>
</evidence>
<evidence type="ECO:0000256" key="5">
    <source>
        <dbReference type="ARBA" id="ARBA00022496"/>
    </source>
</evidence>
<keyword evidence="11 14" id="KW-0472">Membrane</keyword>
<evidence type="ECO:0000256" key="17">
    <source>
        <dbReference type="SAM" id="SignalP"/>
    </source>
</evidence>
<feature type="signal peptide" evidence="17">
    <location>
        <begin position="1"/>
        <end position="32"/>
    </location>
</feature>
<gene>
    <name evidence="19" type="ORF">A1507_03295</name>
</gene>
<reference evidence="19 20" key="1">
    <citation type="submission" date="2016-03" db="EMBL/GenBank/DDBJ databases">
        <authorList>
            <person name="Ploux O."/>
        </authorList>
    </citation>
    <scope>NUCLEOTIDE SEQUENCE [LARGE SCALE GENOMIC DNA]</scope>
    <source>
        <strain evidence="19 20">R-45378</strain>
    </source>
</reference>
<dbReference type="Gene3D" id="2.170.130.10">
    <property type="entry name" value="TonB-dependent receptor, plug domain"/>
    <property type="match status" value="1"/>
</dbReference>
<evidence type="ECO:0000256" key="12">
    <source>
        <dbReference type="ARBA" id="ARBA00023170"/>
    </source>
</evidence>
<proteinExistence type="inferred from homology"/>
<feature type="chain" id="PRO_5008068635" evidence="17">
    <location>
        <begin position="33"/>
        <end position="847"/>
    </location>
</feature>
<keyword evidence="6 14" id="KW-0812">Transmembrane</keyword>
<dbReference type="PROSITE" id="PS52016">
    <property type="entry name" value="TONB_DEPENDENT_REC_3"/>
    <property type="match status" value="1"/>
</dbReference>
<dbReference type="AlphaFoldDB" id="A0A177N0Q6"/>
<dbReference type="EMBL" id="LUUJ01000123">
    <property type="protein sequence ID" value="OAI11234.1"/>
    <property type="molecule type" value="Genomic_DNA"/>
</dbReference>
<comment type="subcellular location">
    <subcellularLocation>
        <location evidence="1 14">Cell outer membrane</location>
        <topology evidence="1 14">Multi-pass membrane protein</topology>
    </subcellularLocation>
</comment>
<evidence type="ECO:0000256" key="14">
    <source>
        <dbReference type="PROSITE-ProRule" id="PRU01360"/>
    </source>
</evidence>
<dbReference type="InterPro" id="IPR000531">
    <property type="entry name" value="Beta-barrel_TonB"/>
</dbReference>
<dbReference type="Gene3D" id="2.40.170.20">
    <property type="entry name" value="TonB-dependent receptor, beta-barrel domain"/>
    <property type="match status" value="1"/>
</dbReference>